<keyword evidence="6 9" id="KW-1133">Transmembrane helix</keyword>
<dbReference type="NCBIfam" id="TIGR00964">
    <property type="entry name" value="secE_bact"/>
    <property type="match status" value="1"/>
</dbReference>
<dbReference type="AlphaFoldDB" id="A0A2J0MPD4"/>
<dbReference type="GO" id="GO:0008320">
    <property type="term" value="F:protein transmembrane transporter activity"/>
    <property type="evidence" value="ECO:0007669"/>
    <property type="project" value="UniProtKB-UniRule"/>
</dbReference>
<dbReference type="InterPro" id="IPR005807">
    <property type="entry name" value="SecE_bac"/>
</dbReference>
<evidence type="ECO:0000256" key="7">
    <source>
        <dbReference type="ARBA" id="ARBA00023010"/>
    </source>
</evidence>
<keyword evidence="4 9" id="KW-0812">Transmembrane</keyword>
<dbReference type="Proteomes" id="UP000228547">
    <property type="component" value="Unassembled WGS sequence"/>
</dbReference>
<evidence type="ECO:0000256" key="2">
    <source>
        <dbReference type="ARBA" id="ARBA00022448"/>
    </source>
</evidence>
<organism evidence="10 11">
    <name type="scientific">Candidatus Nomurabacteria bacterium CG_4_10_14_0_2_um_filter_30_12</name>
    <dbReference type="NCBI Taxonomy" id="1974727"/>
    <lineage>
        <taxon>Bacteria</taxon>
        <taxon>Candidatus Nomuraibacteriota</taxon>
    </lineage>
</organism>
<dbReference type="GO" id="GO:0043952">
    <property type="term" value="P:protein transport by the Sec complex"/>
    <property type="evidence" value="ECO:0007669"/>
    <property type="project" value="UniProtKB-UniRule"/>
</dbReference>
<dbReference type="GO" id="GO:0005886">
    <property type="term" value="C:plasma membrane"/>
    <property type="evidence" value="ECO:0007669"/>
    <property type="project" value="UniProtKB-SubCell"/>
</dbReference>
<evidence type="ECO:0000256" key="6">
    <source>
        <dbReference type="ARBA" id="ARBA00022989"/>
    </source>
</evidence>
<dbReference type="Gene3D" id="1.20.5.1030">
    <property type="entry name" value="Preprotein translocase secy subunit"/>
    <property type="match status" value="1"/>
</dbReference>
<keyword evidence="7 9" id="KW-0811">Translocation</keyword>
<comment type="subcellular location">
    <subcellularLocation>
        <location evidence="9">Cell membrane</location>
        <topology evidence="9">Single-pass membrane protein</topology>
    </subcellularLocation>
    <subcellularLocation>
        <location evidence="1">Membrane</location>
    </subcellularLocation>
</comment>
<proteinExistence type="inferred from homology"/>
<keyword evidence="8 9" id="KW-0472">Membrane</keyword>
<dbReference type="InterPro" id="IPR038379">
    <property type="entry name" value="SecE_sf"/>
</dbReference>
<dbReference type="GO" id="GO:0006605">
    <property type="term" value="P:protein targeting"/>
    <property type="evidence" value="ECO:0007669"/>
    <property type="project" value="UniProtKB-UniRule"/>
</dbReference>
<feature type="transmembrane region" description="Helical" evidence="9">
    <location>
        <begin position="27"/>
        <end position="52"/>
    </location>
</feature>
<dbReference type="InterPro" id="IPR001901">
    <property type="entry name" value="Translocase_SecE/Sec61-g"/>
</dbReference>
<dbReference type="HAMAP" id="MF_00422">
    <property type="entry name" value="SecE"/>
    <property type="match status" value="1"/>
</dbReference>
<sequence>MSKIAEYIKETKVELKHVIWPSKNQTIFYTVIVVVLSILIAYFLGIFDFIFLQSLQKVISF</sequence>
<comment type="caution">
    <text evidence="10">The sequence shown here is derived from an EMBL/GenBank/DDBJ whole genome shotgun (WGS) entry which is preliminary data.</text>
</comment>
<dbReference type="Pfam" id="PF00584">
    <property type="entry name" value="SecE"/>
    <property type="match status" value="1"/>
</dbReference>
<dbReference type="EMBL" id="PFOY01000002">
    <property type="protein sequence ID" value="PIZ87757.1"/>
    <property type="molecule type" value="Genomic_DNA"/>
</dbReference>
<evidence type="ECO:0000256" key="1">
    <source>
        <dbReference type="ARBA" id="ARBA00004370"/>
    </source>
</evidence>
<evidence type="ECO:0000256" key="8">
    <source>
        <dbReference type="ARBA" id="ARBA00023136"/>
    </source>
</evidence>
<reference evidence="11" key="1">
    <citation type="submission" date="2017-09" db="EMBL/GenBank/DDBJ databases">
        <title>Depth-based differentiation of microbial function through sediment-hosted aquifers and enrichment of novel symbionts in the deep terrestrial subsurface.</title>
        <authorList>
            <person name="Probst A.J."/>
            <person name="Ladd B."/>
            <person name="Jarett J.K."/>
            <person name="Geller-Mcgrath D.E."/>
            <person name="Sieber C.M.K."/>
            <person name="Emerson J.B."/>
            <person name="Anantharaman K."/>
            <person name="Thomas B.C."/>
            <person name="Malmstrom R."/>
            <person name="Stieglmeier M."/>
            <person name="Klingl A."/>
            <person name="Woyke T."/>
            <person name="Ryan C.M."/>
            <person name="Banfield J.F."/>
        </authorList>
    </citation>
    <scope>NUCLEOTIDE SEQUENCE [LARGE SCALE GENOMIC DNA]</scope>
</reference>
<evidence type="ECO:0000256" key="3">
    <source>
        <dbReference type="ARBA" id="ARBA00022475"/>
    </source>
</evidence>
<dbReference type="PANTHER" id="PTHR33910:SF1">
    <property type="entry name" value="PROTEIN TRANSLOCASE SUBUNIT SECE"/>
    <property type="match status" value="1"/>
</dbReference>
<dbReference type="GO" id="GO:0065002">
    <property type="term" value="P:intracellular protein transmembrane transport"/>
    <property type="evidence" value="ECO:0007669"/>
    <property type="project" value="UniProtKB-UniRule"/>
</dbReference>
<keyword evidence="5 9" id="KW-0653">Protein transport</keyword>
<keyword evidence="3 9" id="KW-1003">Cell membrane</keyword>
<name>A0A2J0MPD4_9BACT</name>
<dbReference type="PANTHER" id="PTHR33910">
    <property type="entry name" value="PROTEIN TRANSLOCASE SUBUNIT SECE"/>
    <property type="match status" value="1"/>
</dbReference>
<evidence type="ECO:0000256" key="9">
    <source>
        <dbReference type="HAMAP-Rule" id="MF_00422"/>
    </source>
</evidence>
<comment type="function">
    <text evidence="9">Essential subunit of the Sec protein translocation channel SecYEG. Clamps together the 2 halves of SecY. May contact the channel plug during translocation.</text>
</comment>
<keyword evidence="2 9" id="KW-0813">Transport</keyword>
<evidence type="ECO:0000256" key="4">
    <source>
        <dbReference type="ARBA" id="ARBA00022692"/>
    </source>
</evidence>
<evidence type="ECO:0000313" key="11">
    <source>
        <dbReference type="Proteomes" id="UP000228547"/>
    </source>
</evidence>
<comment type="similarity">
    <text evidence="9">Belongs to the SecE/SEC61-gamma family.</text>
</comment>
<evidence type="ECO:0000313" key="10">
    <source>
        <dbReference type="EMBL" id="PIZ87757.1"/>
    </source>
</evidence>
<protein>
    <recommendedName>
        <fullName evidence="9">Protein translocase subunit SecE</fullName>
    </recommendedName>
</protein>
<comment type="subunit">
    <text evidence="9">Component of the Sec protein translocase complex. Heterotrimer consisting of SecY, SecE and SecG subunits. The heterotrimers can form oligomers, although 1 heterotrimer is thought to be able to translocate proteins. Interacts with the ribosome. Interacts with SecDF, and other proteins may be involved. Interacts with SecA.</text>
</comment>
<accession>A0A2J0MPD4</accession>
<evidence type="ECO:0000256" key="5">
    <source>
        <dbReference type="ARBA" id="ARBA00022927"/>
    </source>
</evidence>
<gene>
    <name evidence="9" type="primary">secE</name>
    <name evidence="10" type="ORF">COX93_00060</name>
</gene>
<dbReference type="GO" id="GO:0009306">
    <property type="term" value="P:protein secretion"/>
    <property type="evidence" value="ECO:0007669"/>
    <property type="project" value="UniProtKB-UniRule"/>
</dbReference>